<name>A0A0G1UXX1_9BACT</name>
<evidence type="ECO:0000313" key="2">
    <source>
        <dbReference type="Proteomes" id="UP000034600"/>
    </source>
</evidence>
<accession>A0A0G1UXX1</accession>
<dbReference type="Proteomes" id="UP000034600">
    <property type="component" value="Unassembled WGS sequence"/>
</dbReference>
<organism evidence="1 2">
    <name type="scientific">Candidatus Jorgensenbacteria bacterium GW2011_GWC1_48_8</name>
    <dbReference type="NCBI Taxonomy" id="1618666"/>
    <lineage>
        <taxon>Bacteria</taxon>
        <taxon>Candidatus Joergenseniibacteriota</taxon>
    </lineage>
</organism>
<dbReference type="AlphaFoldDB" id="A0A0G1UXX1"/>
<sequence length="75" mass="8321">MPFEFKPGDWDWSDVHQGLTEERAERLRLVVTEIVKRVGEIVEPHGLAVEVPEGIFSAGVQGDAKTYTPIVMLSG</sequence>
<comment type="caution">
    <text evidence="1">The sequence shown here is derived from an EMBL/GenBank/DDBJ whole genome shotgun (WGS) entry which is preliminary data.</text>
</comment>
<evidence type="ECO:0000313" key="1">
    <source>
        <dbReference type="EMBL" id="KKU98916.1"/>
    </source>
</evidence>
<gene>
    <name evidence="1" type="ORF">UY32_C0011G0001</name>
</gene>
<reference evidence="1 2" key="1">
    <citation type="journal article" date="2015" name="Nature">
        <title>rRNA introns, odd ribosomes, and small enigmatic genomes across a large radiation of phyla.</title>
        <authorList>
            <person name="Brown C.T."/>
            <person name="Hug L.A."/>
            <person name="Thomas B.C."/>
            <person name="Sharon I."/>
            <person name="Castelle C.J."/>
            <person name="Singh A."/>
            <person name="Wilkins M.J."/>
            <person name="Williams K.H."/>
            <person name="Banfield J.F."/>
        </authorList>
    </citation>
    <scope>NUCLEOTIDE SEQUENCE [LARGE SCALE GENOMIC DNA]</scope>
</reference>
<dbReference type="EMBL" id="LCPO01000011">
    <property type="protein sequence ID" value="KKU98916.1"/>
    <property type="molecule type" value="Genomic_DNA"/>
</dbReference>
<feature type="non-terminal residue" evidence="1">
    <location>
        <position position="75"/>
    </location>
</feature>
<proteinExistence type="predicted"/>
<protein>
    <submittedName>
        <fullName evidence="1">Uncharacterized protein</fullName>
    </submittedName>
</protein>